<keyword evidence="1" id="KW-1133">Transmembrane helix</keyword>
<keyword evidence="1" id="KW-0472">Membrane</keyword>
<evidence type="ECO:0000256" key="1">
    <source>
        <dbReference type="SAM" id="Phobius"/>
    </source>
</evidence>
<name>A0A6N3BHI1_VEIPA</name>
<reference evidence="2" key="1">
    <citation type="submission" date="2019-11" db="EMBL/GenBank/DDBJ databases">
        <authorList>
            <person name="Feng L."/>
        </authorList>
    </citation>
    <scope>NUCLEOTIDE SEQUENCE</scope>
    <source>
        <strain evidence="2">VparvulaLFYP99</strain>
    </source>
</reference>
<accession>A0A6N3BHI1</accession>
<dbReference type="AlphaFoldDB" id="A0A6N3BHI1"/>
<keyword evidence="1" id="KW-0812">Transmembrane</keyword>
<evidence type="ECO:0000313" key="2">
    <source>
        <dbReference type="EMBL" id="VYU03422.1"/>
    </source>
</evidence>
<sequence>MLLSVINMIESIIYDFNWTLIIAIFSCFISVVSLYNSWRSRTNNEKFWLKEQYYKSLSEAVKIESSYDNIFPDENRSLIMIHNKSDFKVYDVIVLQGLNNMDIFNGQCTSKACYVREICGQCREYFTMQYRGLGMSKFLVVGVFFRDFQGNEWYRDSYGITKVGDGYKEKLSKLKLITPPYPYKIDNR</sequence>
<organism evidence="2">
    <name type="scientific">Veillonella parvula</name>
    <name type="common">Staphylococcus parvulus</name>
    <dbReference type="NCBI Taxonomy" id="29466"/>
    <lineage>
        <taxon>Bacteria</taxon>
        <taxon>Bacillati</taxon>
        <taxon>Bacillota</taxon>
        <taxon>Negativicutes</taxon>
        <taxon>Veillonellales</taxon>
        <taxon>Veillonellaceae</taxon>
        <taxon>Veillonella</taxon>
    </lineage>
</organism>
<protein>
    <submittedName>
        <fullName evidence="2">Uncharacterized protein</fullName>
    </submittedName>
</protein>
<feature type="transmembrane region" description="Helical" evidence="1">
    <location>
        <begin position="20"/>
        <end position="38"/>
    </location>
</feature>
<proteinExistence type="predicted"/>
<gene>
    <name evidence="2" type="ORF">VPLFYP99_01807</name>
</gene>
<dbReference type="EMBL" id="CACRUG010000006">
    <property type="protein sequence ID" value="VYU03422.1"/>
    <property type="molecule type" value="Genomic_DNA"/>
</dbReference>